<feature type="signal peptide" evidence="1">
    <location>
        <begin position="1"/>
        <end position="25"/>
    </location>
</feature>
<keyword evidence="1" id="KW-0732">Signal</keyword>
<protein>
    <submittedName>
        <fullName evidence="2">Right-handed parallel beta-helix repeat-containing protein</fullName>
    </submittedName>
</protein>
<evidence type="ECO:0000313" key="2">
    <source>
        <dbReference type="EMBL" id="MBD7917637.1"/>
    </source>
</evidence>
<reference evidence="2 3" key="1">
    <citation type="submission" date="2020-08" db="EMBL/GenBank/DDBJ databases">
        <title>A Genomic Blueprint of the Chicken Gut Microbiome.</title>
        <authorList>
            <person name="Gilroy R."/>
            <person name="Ravi A."/>
            <person name="Getino M."/>
            <person name="Pursley I."/>
            <person name="Horton D.L."/>
            <person name="Alikhan N.-F."/>
            <person name="Baker D."/>
            <person name="Gharbi K."/>
            <person name="Hall N."/>
            <person name="Watson M."/>
            <person name="Adriaenssens E.M."/>
            <person name="Foster-Nyarko E."/>
            <person name="Jarju S."/>
            <person name="Secka A."/>
            <person name="Antonio M."/>
            <person name="Oren A."/>
            <person name="Chaudhuri R."/>
            <person name="La Ragione R.M."/>
            <person name="Hildebrand F."/>
            <person name="Pallen M.J."/>
        </authorList>
    </citation>
    <scope>NUCLEOTIDE SEQUENCE [LARGE SCALE GENOMIC DNA]</scope>
    <source>
        <strain evidence="2 3">Sa3CUA2</strain>
    </source>
</reference>
<dbReference type="EMBL" id="JACSQV010000003">
    <property type="protein sequence ID" value="MBD7917637.1"/>
    <property type="molecule type" value="Genomic_DNA"/>
</dbReference>
<accession>A0ABR8QB33</accession>
<organism evidence="2 3">
    <name type="scientific">Cellulomonas avistercoris</name>
    <dbReference type="NCBI Taxonomy" id="2762242"/>
    <lineage>
        <taxon>Bacteria</taxon>
        <taxon>Bacillati</taxon>
        <taxon>Actinomycetota</taxon>
        <taxon>Actinomycetes</taxon>
        <taxon>Micrococcales</taxon>
        <taxon>Cellulomonadaceae</taxon>
        <taxon>Cellulomonas</taxon>
    </lineage>
</organism>
<dbReference type="SUPFAM" id="SSF51126">
    <property type="entry name" value="Pectin lyase-like"/>
    <property type="match status" value="1"/>
</dbReference>
<sequence>MRRSAVLSVIALVGGSVLVAAPAHAAPAPVPGCGAVLTADARLTADLTCPEGDGLVLAEGVTLDLRGHTLSGSSGAVAVVLPSLGDVTIRNGTIAGWGEGMRTFDTWDEVGGTVTVSRVTFSGNGEGVNTSGKLGSTGKVHEISRSTFTGNGTGVGGIYGGAHVVRSTFTDNGTALGFITGGFLLEDSRLEGNGTGVSCDESGCRILRSRIVDNGVGVDARQFGADIADSVLQGNDTAFSSFLVWGLSNLERNTFKDNGTAVTLSISNATLTGNVFRGNTLAFTSDGGAPDFASTLVGNRFVRNVDAVVVEQPGTSLQDNVADHNQGWGIYAPGATDLGGNQARGNGNEPQCVGVVCGSRPQS</sequence>
<gene>
    <name evidence="2" type="ORF">H9657_04995</name>
</gene>
<evidence type="ECO:0000313" key="3">
    <source>
        <dbReference type="Proteomes" id="UP000604241"/>
    </source>
</evidence>
<dbReference type="SMART" id="SM00710">
    <property type="entry name" value="PbH1"/>
    <property type="match status" value="7"/>
</dbReference>
<evidence type="ECO:0000256" key="1">
    <source>
        <dbReference type="SAM" id="SignalP"/>
    </source>
</evidence>
<dbReference type="RefSeq" id="WP_191780976.1">
    <property type="nucleotide sequence ID" value="NZ_JACSQV010000003.1"/>
</dbReference>
<dbReference type="Proteomes" id="UP000604241">
    <property type="component" value="Unassembled WGS sequence"/>
</dbReference>
<keyword evidence="3" id="KW-1185">Reference proteome</keyword>
<feature type="chain" id="PRO_5046815094" evidence="1">
    <location>
        <begin position="26"/>
        <end position="363"/>
    </location>
</feature>
<proteinExistence type="predicted"/>
<dbReference type="InterPro" id="IPR006626">
    <property type="entry name" value="PbH1"/>
</dbReference>
<dbReference type="InterPro" id="IPR011050">
    <property type="entry name" value="Pectin_lyase_fold/virulence"/>
</dbReference>
<comment type="caution">
    <text evidence="2">The sequence shown here is derived from an EMBL/GenBank/DDBJ whole genome shotgun (WGS) entry which is preliminary data.</text>
</comment>
<name>A0ABR8QB33_9CELL</name>